<evidence type="ECO:0000256" key="3">
    <source>
        <dbReference type="SAM" id="MobiDB-lite"/>
    </source>
</evidence>
<evidence type="ECO:0000256" key="1">
    <source>
        <dbReference type="ARBA" id="ARBA00005298"/>
    </source>
</evidence>
<dbReference type="InterPro" id="IPR014752">
    <property type="entry name" value="Arrestin-like_C"/>
</dbReference>
<dbReference type="Proteomes" id="UP001151699">
    <property type="component" value="Chromosome X"/>
</dbReference>
<evidence type="ECO:0000256" key="2">
    <source>
        <dbReference type="ARBA" id="ARBA00022606"/>
    </source>
</evidence>
<name>A0A9Q0MXZ3_9DIPT</name>
<feature type="region of interest" description="Disordered" evidence="3">
    <location>
        <begin position="381"/>
        <end position="408"/>
    </location>
</feature>
<dbReference type="Pfam" id="PF00339">
    <property type="entry name" value="Arrestin_N"/>
    <property type="match status" value="1"/>
</dbReference>
<dbReference type="PANTHER" id="PTHR11188">
    <property type="entry name" value="ARRESTIN DOMAIN CONTAINING PROTEIN"/>
    <property type="match status" value="1"/>
</dbReference>
<dbReference type="InterPro" id="IPR011022">
    <property type="entry name" value="Arrestin_C-like"/>
</dbReference>
<proteinExistence type="inferred from homology"/>
<protein>
    <submittedName>
        <fullName evidence="5">Arrestin domain-containing protein 2</fullName>
    </submittedName>
</protein>
<dbReference type="Pfam" id="PF02752">
    <property type="entry name" value="Arrestin_C"/>
    <property type="match status" value="1"/>
</dbReference>
<dbReference type="OrthoDB" id="7789592at2759"/>
<comment type="similarity">
    <text evidence="1">Belongs to the arrestin family.</text>
</comment>
<dbReference type="SUPFAM" id="SSF81296">
    <property type="entry name" value="E set domains"/>
    <property type="match status" value="2"/>
</dbReference>
<dbReference type="GO" id="GO:0015031">
    <property type="term" value="P:protein transport"/>
    <property type="evidence" value="ECO:0007669"/>
    <property type="project" value="TreeGrafter"/>
</dbReference>
<evidence type="ECO:0000313" key="5">
    <source>
        <dbReference type="EMBL" id="KAJ6639953.1"/>
    </source>
</evidence>
<reference evidence="5" key="1">
    <citation type="submission" date="2022-07" db="EMBL/GenBank/DDBJ databases">
        <authorList>
            <person name="Trinca V."/>
            <person name="Uliana J.V.C."/>
            <person name="Torres T.T."/>
            <person name="Ward R.J."/>
            <person name="Monesi N."/>
        </authorList>
    </citation>
    <scope>NUCLEOTIDE SEQUENCE</scope>
    <source>
        <strain evidence="5">HSMRA1968</strain>
        <tissue evidence="5">Whole embryos</tissue>
    </source>
</reference>
<sequence>MGVVTNRYENRLASTKMGLHSQITLNNTYNRSFYYPGETLSGNVVITSDSDKKVKGGNGTVASVTIFYLIFLYINKGLRLRICGIADVKFTEREQRFQHDSDSLELRHHALHNSTQNSLSSSTSSSSEYVDVEYRDKETYLDVTINIFGYSGMDTTLKSGRVNYPFQFVLPYGLPSSFKGEHGSIEYSLEAVIGQSWAFDQKSYVPFHVVGIVDLNSEPTAQMPVMVKACKTFGIIFQSGPLDVTLRIPRGGAVPGEYVPFVAEIFNKSDKTVTECLSLHQEVEYFARGKSKQQKNTILEILGETLKPGADHIWHDNVLQIPQITPTSSGSCRLINVKYKLELEMKVSGIGFNLEASTPFVIGNIPFRNAIYQPTVPEQCLDYDPPPPYTEKGEKKSSASNADDFELL</sequence>
<dbReference type="AlphaFoldDB" id="A0A9Q0MXZ3"/>
<dbReference type="InterPro" id="IPR014756">
    <property type="entry name" value="Ig_E-set"/>
</dbReference>
<gene>
    <name evidence="5" type="primary">ARRDC2</name>
    <name evidence="5" type="ORF">Bhyg_12701</name>
</gene>
<dbReference type="PANTHER" id="PTHR11188:SF176">
    <property type="entry name" value="ARRESTIN DOMAIN-CONTAINING PROTEIN 1"/>
    <property type="match status" value="1"/>
</dbReference>
<dbReference type="SMART" id="SM01017">
    <property type="entry name" value="Arrestin_C"/>
    <property type="match status" value="2"/>
</dbReference>
<evidence type="ECO:0000259" key="4">
    <source>
        <dbReference type="SMART" id="SM01017"/>
    </source>
</evidence>
<feature type="domain" description="Arrestin C-terminal-like" evidence="4">
    <location>
        <begin position="238"/>
        <end position="367"/>
    </location>
</feature>
<evidence type="ECO:0000313" key="6">
    <source>
        <dbReference type="Proteomes" id="UP001151699"/>
    </source>
</evidence>
<dbReference type="InterPro" id="IPR011021">
    <property type="entry name" value="Arrestin-like_N"/>
</dbReference>
<feature type="domain" description="Arrestin C-terminal-like" evidence="4">
    <location>
        <begin position="19"/>
        <end position="215"/>
    </location>
</feature>
<comment type="caution">
    <text evidence="5">The sequence shown here is derived from an EMBL/GenBank/DDBJ whole genome shotgun (WGS) entry which is preliminary data.</text>
</comment>
<keyword evidence="6" id="KW-1185">Reference proteome</keyword>
<accession>A0A9Q0MXZ3</accession>
<dbReference type="Gene3D" id="2.60.40.640">
    <property type="match status" value="2"/>
</dbReference>
<dbReference type="EMBL" id="WJQU01000003">
    <property type="protein sequence ID" value="KAJ6639953.1"/>
    <property type="molecule type" value="Genomic_DNA"/>
</dbReference>
<dbReference type="GO" id="GO:0005737">
    <property type="term" value="C:cytoplasm"/>
    <property type="evidence" value="ECO:0007669"/>
    <property type="project" value="TreeGrafter"/>
</dbReference>
<organism evidence="5 6">
    <name type="scientific">Pseudolycoriella hygida</name>
    <dbReference type="NCBI Taxonomy" id="35572"/>
    <lineage>
        <taxon>Eukaryota</taxon>
        <taxon>Metazoa</taxon>
        <taxon>Ecdysozoa</taxon>
        <taxon>Arthropoda</taxon>
        <taxon>Hexapoda</taxon>
        <taxon>Insecta</taxon>
        <taxon>Pterygota</taxon>
        <taxon>Neoptera</taxon>
        <taxon>Endopterygota</taxon>
        <taxon>Diptera</taxon>
        <taxon>Nematocera</taxon>
        <taxon>Sciaroidea</taxon>
        <taxon>Sciaridae</taxon>
        <taxon>Pseudolycoriella</taxon>
    </lineage>
</organism>
<dbReference type="InterPro" id="IPR050357">
    <property type="entry name" value="Arrestin_domain-protein"/>
</dbReference>
<keyword evidence="2" id="KW-0716">Sensory transduction</keyword>